<gene>
    <name evidence="1" type="ORF">F6X51_26290</name>
</gene>
<proteinExistence type="predicted"/>
<dbReference type="Proteomes" id="UP000441523">
    <property type="component" value="Unassembled WGS sequence"/>
</dbReference>
<name>A0A6N6MIF9_9HYPH</name>
<dbReference type="EMBL" id="VZZJ01000045">
    <property type="protein sequence ID" value="KAB1068827.1"/>
    <property type="molecule type" value="Genomic_DNA"/>
</dbReference>
<reference evidence="1 2" key="1">
    <citation type="submission" date="2019-09" db="EMBL/GenBank/DDBJ databases">
        <title>YIM 132548 draft genome.</title>
        <authorList>
            <person name="Jiang L."/>
        </authorList>
    </citation>
    <scope>NUCLEOTIDE SEQUENCE [LARGE SCALE GENOMIC DNA]</scope>
    <source>
        <strain evidence="1 2">YIM 132548</strain>
    </source>
</reference>
<protein>
    <submittedName>
        <fullName evidence="1">Uncharacterized protein</fullName>
    </submittedName>
</protein>
<keyword evidence="2" id="KW-1185">Reference proteome</keyword>
<evidence type="ECO:0000313" key="1">
    <source>
        <dbReference type="EMBL" id="KAB1068827.1"/>
    </source>
</evidence>
<sequence length="132" mass="15404">MARFQGSIYEYINFVGPSIANLIQRYSRPYKKEINNICQACGKVSTLQAAHRWGCSRPEVILQALIPFGAPDRIDCDLQEAQDAIMTLHKERPIELTFGFFCKPCHDEYDEVWEMIQREYPEDAEDLRMKLK</sequence>
<dbReference type="AlphaFoldDB" id="A0A6N6MIF9"/>
<dbReference type="RefSeq" id="WP_150966821.1">
    <property type="nucleotide sequence ID" value="NZ_VZZJ01000045.1"/>
</dbReference>
<accession>A0A6N6MIF9</accession>
<comment type="caution">
    <text evidence="1">The sequence shown here is derived from an EMBL/GenBank/DDBJ whole genome shotgun (WGS) entry which is preliminary data.</text>
</comment>
<organism evidence="1 2">
    <name type="scientific">Methylobacterium planeticum</name>
    <dbReference type="NCBI Taxonomy" id="2615211"/>
    <lineage>
        <taxon>Bacteria</taxon>
        <taxon>Pseudomonadati</taxon>
        <taxon>Pseudomonadota</taxon>
        <taxon>Alphaproteobacteria</taxon>
        <taxon>Hyphomicrobiales</taxon>
        <taxon>Methylobacteriaceae</taxon>
        <taxon>Methylobacterium</taxon>
    </lineage>
</organism>
<evidence type="ECO:0000313" key="2">
    <source>
        <dbReference type="Proteomes" id="UP000441523"/>
    </source>
</evidence>